<comment type="caution">
    <text evidence="3">The sequence shown here is derived from an EMBL/GenBank/DDBJ whole genome shotgun (WGS) entry which is preliminary data.</text>
</comment>
<dbReference type="InterPro" id="IPR006668">
    <property type="entry name" value="Mg_transptr_MgtE_intracell_dom"/>
</dbReference>
<dbReference type="InterPro" id="IPR038076">
    <property type="entry name" value="MgtE_N_sf"/>
</dbReference>
<sequence>MLSAMLRAGDVVAGLPALRDDGFGNAVASRGEGADEPRPEVDALALIAEVQRQAARLRERDAELDARARELEDAEVTLKTRLEQLEAMRRELEAEVAGVQDAAAADVRRLATVYETMKPKQAGRIFDEMEPSFAAGFLGELSAEQAAEILASMKPQRAYAISILLAGRNLRGTSVDGGAE</sequence>
<dbReference type="AlphaFoldDB" id="A0A8J7SA59"/>
<dbReference type="SUPFAM" id="SSF158791">
    <property type="entry name" value="MgtE N-terminal domain-like"/>
    <property type="match status" value="1"/>
</dbReference>
<gene>
    <name evidence="3" type="ORF">H0I76_02930</name>
</gene>
<evidence type="ECO:0000313" key="3">
    <source>
        <dbReference type="EMBL" id="MBK0398132.1"/>
    </source>
</evidence>
<dbReference type="EMBL" id="JAEHHL010000001">
    <property type="protein sequence ID" value="MBK0398132.1"/>
    <property type="molecule type" value="Genomic_DNA"/>
</dbReference>
<evidence type="ECO:0000313" key="4">
    <source>
        <dbReference type="Proteomes" id="UP000655420"/>
    </source>
</evidence>
<dbReference type="Gene3D" id="1.25.60.10">
    <property type="entry name" value="MgtE N-terminal domain-like"/>
    <property type="match status" value="1"/>
</dbReference>
<reference evidence="3" key="1">
    <citation type="submission" date="2020-12" db="EMBL/GenBank/DDBJ databases">
        <title>Bacterial taxonomy.</title>
        <authorList>
            <person name="Pan X."/>
        </authorList>
    </citation>
    <scope>NUCLEOTIDE SEQUENCE</scope>
    <source>
        <strain evidence="3">M0105</strain>
    </source>
</reference>
<feature type="coiled-coil region" evidence="1">
    <location>
        <begin position="47"/>
        <end position="102"/>
    </location>
</feature>
<dbReference type="Proteomes" id="UP000655420">
    <property type="component" value="Unassembled WGS sequence"/>
</dbReference>
<protein>
    <recommendedName>
        <fullName evidence="2">Magnesium transporter MgtE intracellular domain-containing protein</fullName>
    </recommendedName>
</protein>
<organism evidence="3 4">
    <name type="scientific">Thermohalobaculum xanthum</name>
    <dbReference type="NCBI Taxonomy" id="2753746"/>
    <lineage>
        <taxon>Bacteria</taxon>
        <taxon>Pseudomonadati</taxon>
        <taxon>Pseudomonadota</taxon>
        <taxon>Alphaproteobacteria</taxon>
        <taxon>Rhodobacterales</taxon>
        <taxon>Paracoccaceae</taxon>
        <taxon>Thermohalobaculum</taxon>
    </lineage>
</organism>
<keyword evidence="4" id="KW-1185">Reference proteome</keyword>
<keyword evidence="1" id="KW-0175">Coiled coil</keyword>
<evidence type="ECO:0000259" key="2">
    <source>
        <dbReference type="Pfam" id="PF03448"/>
    </source>
</evidence>
<dbReference type="Pfam" id="PF03448">
    <property type="entry name" value="MgtE_N"/>
    <property type="match status" value="1"/>
</dbReference>
<accession>A0A8J7SA59</accession>
<name>A0A8J7SA59_9RHOB</name>
<evidence type="ECO:0000256" key="1">
    <source>
        <dbReference type="SAM" id="Coils"/>
    </source>
</evidence>
<feature type="domain" description="Magnesium transporter MgtE intracellular" evidence="2">
    <location>
        <begin position="108"/>
        <end position="165"/>
    </location>
</feature>
<proteinExistence type="predicted"/>